<dbReference type="InterPro" id="IPR005819">
    <property type="entry name" value="H1/H5"/>
</dbReference>
<keyword evidence="6 7" id="KW-0539">Nucleus</keyword>
<dbReference type="GO" id="GO:0003690">
    <property type="term" value="F:double-stranded DNA binding"/>
    <property type="evidence" value="ECO:0007669"/>
    <property type="project" value="TreeGrafter"/>
</dbReference>
<evidence type="ECO:0000256" key="4">
    <source>
        <dbReference type="ARBA" id="ARBA00022990"/>
    </source>
</evidence>
<dbReference type="GO" id="GO:0045910">
    <property type="term" value="P:negative regulation of DNA recombination"/>
    <property type="evidence" value="ECO:0007669"/>
    <property type="project" value="TreeGrafter"/>
</dbReference>
<comment type="similarity">
    <text evidence="7">Belongs to the histone H1/H5 family.</text>
</comment>
<evidence type="ECO:0000256" key="6">
    <source>
        <dbReference type="ARBA" id="ARBA00023242"/>
    </source>
</evidence>
<evidence type="ECO:0000256" key="1">
    <source>
        <dbReference type="ARBA" id="ARBA00004123"/>
    </source>
</evidence>
<accession>A0A0N4YQV2</accession>
<dbReference type="PANTHER" id="PTHR11467:SF36">
    <property type="entry name" value="HISTONE 24-RELATED"/>
    <property type="match status" value="1"/>
</dbReference>
<dbReference type="InterPro" id="IPR005818">
    <property type="entry name" value="Histone_H1/H5_H15"/>
</dbReference>
<reference evidence="10 11" key="2">
    <citation type="submission" date="2018-11" db="EMBL/GenBank/DDBJ databases">
        <authorList>
            <consortium name="Pathogen Informatics"/>
        </authorList>
    </citation>
    <scope>NUCLEOTIDE SEQUENCE [LARGE SCALE GENOMIC DNA]</scope>
</reference>
<feature type="compositionally biased region" description="Low complexity" evidence="8">
    <location>
        <begin position="1"/>
        <end position="21"/>
    </location>
</feature>
<dbReference type="SUPFAM" id="SSF46785">
    <property type="entry name" value="Winged helix' DNA-binding domain"/>
    <property type="match status" value="1"/>
</dbReference>
<dbReference type="PRINTS" id="PR00624">
    <property type="entry name" value="HISTONEH5"/>
</dbReference>
<dbReference type="WBParaSite" id="NBR_0001962401-mRNA-1">
    <property type="protein sequence ID" value="NBR_0001962401-mRNA-1"/>
    <property type="gene ID" value="NBR_0001962401"/>
</dbReference>
<dbReference type="OMA" id="IKNHYKV"/>
<sequence length="200" mass="21120">MSDAAVASTTAASASAPTTSVKKVKAAKPKGEKKEKTAPSHPVYGAMIKAAIKELGDRKGASKQAIFKFIVQKYKLGDNEKMINSRLRFALKKGVESGLLKQASGTGAAGRFRLGEKAEGHASKPKVVKKPKTEVKAKEAASKPKSPKVKKEKSSKSPKKAAKPKAKTAKSPKKTVTPKKAPSKPKTEKKSTKKTAASKA</sequence>
<dbReference type="InterPro" id="IPR036390">
    <property type="entry name" value="WH_DNA-bd_sf"/>
</dbReference>
<reference evidence="12" key="1">
    <citation type="submission" date="2017-02" db="UniProtKB">
        <authorList>
            <consortium name="WormBaseParasite"/>
        </authorList>
    </citation>
    <scope>IDENTIFICATION</scope>
</reference>
<feature type="domain" description="H15" evidence="9">
    <location>
        <begin position="40"/>
        <end position="116"/>
    </location>
</feature>
<dbReference type="EMBL" id="UYSL01024332">
    <property type="protein sequence ID" value="VDL83361.1"/>
    <property type="molecule type" value="Genomic_DNA"/>
</dbReference>
<dbReference type="PROSITE" id="PS51504">
    <property type="entry name" value="H15"/>
    <property type="match status" value="1"/>
</dbReference>
<feature type="compositionally biased region" description="Basic and acidic residues" evidence="8">
    <location>
        <begin position="113"/>
        <end position="122"/>
    </location>
</feature>
<evidence type="ECO:0000256" key="8">
    <source>
        <dbReference type="SAM" id="MobiDB-lite"/>
    </source>
</evidence>
<evidence type="ECO:0000256" key="2">
    <source>
        <dbReference type="ARBA" id="ARBA00004286"/>
    </source>
</evidence>
<feature type="compositionally biased region" description="Basic residues" evidence="8">
    <location>
        <begin position="145"/>
        <end position="183"/>
    </location>
</feature>
<keyword evidence="3 7" id="KW-0158">Chromosome</keyword>
<proteinExistence type="inferred from homology"/>
<dbReference type="PANTHER" id="PTHR11467">
    <property type="entry name" value="HISTONE H1"/>
    <property type="match status" value="1"/>
</dbReference>
<dbReference type="CDD" id="cd00073">
    <property type="entry name" value="H15"/>
    <property type="match status" value="1"/>
</dbReference>
<dbReference type="Proteomes" id="UP000271162">
    <property type="component" value="Unassembled WGS sequence"/>
</dbReference>
<organism evidence="12">
    <name type="scientific">Nippostrongylus brasiliensis</name>
    <name type="common">Rat hookworm</name>
    <dbReference type="NCBI Taxonomy" id="27835"/>
    <lineage>
        <taxon>Eukaryota</taxon>
        <taxon>Metazoa</taxon>
        <taxon>Ecdysozoa</taxon>
        <taxon>Nematoda</taxon>
        <taxon>Chromadorea</taxon>
        <taxon>Rhabditida</taxon>
        <taxon>Rhabditina</taxon>
        <taxon>Rhabditomorpha</taxon>
        <taxon>Strongyloidea</taxon>
        <taxon>Heligmosomidae</taxon>
        <taxon>Nippostrongylus</taxon>
    </lineage>
</organism>
<dbReference type="Pfam" id="PF00538">
    <property type="entry name" value="Linker_histone"/>
    <property type="match status" value="1"/>
</dbReference>
<dbReference type="AlphaFoldDB" id="A0A0N4YQV2"/>
<evidence type="ECO:0000256" key="7">
    <source>
        <dbReference type="RuleBase" id="RU003894"/>
    </source>
</evidence>
<keyword evidence="11" id="KW-1185">Reference proteome</keyword>
<dbReference type="STRING" id="27835.A0A0N4YQV2"/>
<dbReference type="GO" id="GO:0031492">
    <property type="term" value="F:nucleosomal DNA binding"/>
    <property type="evidence" value="ECO:0007669"/>
    <property type="project" value="TreeGrafter"/>
</dbReference>
<feature type="compositionally biased region" description="Basic and acidic residues" evidence="8">
    <location>
        <begin position="131"/>
        <end position="142"/>
    </location>
</feature>
<comment type="subcellular location">
    <subcellularLocation>
        <location evidence="2">Chromosome</location>
    </subcellularLocation>
    <subcellularLocation>
        <location evidence="1 7">Nucleus</location>
    </subcellularLocation>
</comment>
<evidence type="ECO:0000313" key="12">
    <source>
        <dbReference type="WBParaSite" id="NBR_0001962401-mRNA-1"/>
    </source>
</evidence>
<dbReference type="SMART" id="SM00526">
    <property type="entry name" value="H15"/>
    <property type="match status" value="1"/>
</dbReference>
<evidence type="ECO:0000313" key="11">
    <source>
        <dbReference type="Proteomes" id="UP000271162"/>
    </source>
</evidence>
<gene>
    <name evidence="10" type="ORF">NBR_LOCUS19625</name>
</gene>
<evidence type="ECO:0000256" key="3">
    <source>
        <dbReference type="ARBA" id="ARBA00022454"/>
    </source>
</evidence>
<evidence type="ECO:0000256" key="5">
    <source>
        <dbReference type="ARBA" id="ARBA00023125"/>
    </source>
</evidence>
<evidence type="ECO:0000259" key="9">
    <source>
        <dbReference type="PROSITE" id="PS51504"/>
    </source>
</evidence>
<dbReference type="FunFam" id="1.10.10.10:FF:000140">
    <property type="entry name" value="Histone H1.0"/>
    <property type="match status" value="1"/>
</dbReference>
<dbReference type="GO" id="GO:0006334">
    <property type="term" value="P:nucleosome assembly"/>
    <property type="evidence" value="ECO:0007669"/>
    <property type="project" value="InterPro"/>
</dbReference>
<keyword evidence="5 7" id="KW-0238">DNA-binding</keyword>
<dbReference type="GO" id="GO:0000786">
    <property type="term" value="C:nucleosome"/>
    <property type="evidence" value="ECO:0007669"/>
    <property type="project" value="InterPro"/>
</dbReference>
<dbReference type="Gene3D" id="1.10.10.10">
    <property type="entry name" value="Winged helix-like DNA-binding domain superfamily/Winged helix DNA-binding domain"/>
    <property type="match status" value="1"/>
</dbReference>
<keyword evidence="4" id="KW-0007">Acetylation</keyword>
<feature type="region of interest" description="Disordered" evidence="8">
    <location>
        <begin position="96"/>
        <end position="200"/>
    </location>
</feature>
<dbReference type="GO" id="GO:0005634">
    <property type="term" value="C:nucleus"/>
    <property type="evidence" value="ECO:0007669"/>
    <property type="project" value="UniProtKB-SubCell"/>
</dbReference>
<name>A0A0N4YQV2_NIPBR</name>
<feature type="compositionally biased region" description="Basic and acidic residues" evidence="8">
    <location>
        <begin position="29"/>
        <end position="38"/>
    </location>
</feature>
<dbReference type="InterPro" id="IPR036388">
    <property type="entry name" value="WH-like_DNA-bd_sf"/>
</dbReference>
<dbReference type="GO" id="GO:0030261">
    <property type="term" value="P:chromosome condensation"/>
    <property type="evidence" value="ECO:0007669"/>
    <property type="project" value="TreeGrafter"/>
</dbReference>
<protein>
    <submittedName>
        <fullName evidence="12">H15 domain-containing protein</fullName>
    </submittedName>
</protein>
<evidence type="ECO:0000313" key="10">
    <source>
        <dbReference type="EMBL" id="VDL83361.1"/>
    </source>
</evidence>
<dbReference type="GO" id="GO:0030527">
    <property type="term" value="F:structural constituent of chromatin"/>
    <property type="evidence" value="ECO:0007669"/>
    <property type="project" value="InterPro"/>
</dbReference>
<feature type="region of interest" description="Disordered" evidence="8">
    <location>
        <begin position="1"/>
        <end position="40"/>
    </location>
</feature>